<feature type="compositionally biased region" description="Low complexity" evidence="2">
    <location>
        <begin position="1768"/>
        <end position="1777"/>
    </location>
</feature>
<dbReference type="OMA" id="FPGREFQ"/>
<feature type="domain" description="Clu" evidence="3">
    <location>
        <begin position="568"/>
        <end position="976"/>
    </location>
</feature>
<feature type="region of interest" description="Disordered" evidence="2">
    <location>
        <begin position="1251"/>
        <end position="1315"/>
    </location>
</feature>
<feature type="compositionally biased region" description="Polar residues" evidence="2">
    <location>
        <begin position="1253"/>
        <end position="1290"/>
    </location>
</feature>
<dbReference type="EMBL" id="FR823393">
    <property type="protein sequence ID" value="CBZ56226.1"/>
    <property type="molecule type" value="Genomic_DNA"/>
</dbReference>
<evidence type="ECO:0000313" key="5">
    <source>
        <dbReference type="EMBL" id="CEL70988.1"/>
    </source>
</evidence>
<feature type="compositionally biased region" description="Basic and acidic residues" evidence="2">
    <location>
        <begin position="1058"/>
        <end position="1090"/>
    </location>
</feature>
<evidence type="ECO:0000259" key="3">
    <source>
        <dbReference type="PROSITE" id="PS51823"/>
    </source>
</evidence>
<feature type="compositionally biased region" description="Basic and acidic residues" evidence="2">
    <location>
        <begin position="999"/>
        <end position="1014"/>
    </location>
</feature>
<dbReference type="RefSeq" id="XP_003886251.1">
    <property type="nucleotide sequence ID" value="XM_003886202.1"/>
</dbReference>
<feature type="compositionally biased region" description="Basic and acidic residues" evidence="2">
    <location>
        <begin position="1697"/>
        <end position="1729"/>
    </location>
</feature>
<dbReference type="Proteomes" id="UP000007494">
    <property type="component" value="Chromosome XII"/>
</dbReference>
<dbReference type="PROSITE" id="PS51823">
    <property type="entry name" value="CLU"/>
    <property type="match status" value="1"/>
</dbReference>
<accession>F0VR78</accession>
<name>F0VR78_NEOCL</name>
<reference evidence="4" key="2">
    <citation type="submission" date="2011-03" db="EMBL/GenBank/DDBJ databases">
        <title>Comparative genomics and transcriptomics of Neospora caninum and Toxoplasma gondii.</title>
        <authorList>
            <person name="Reid A.J."/>
            <person name="Sohal A."/>
            <person name="Harris D."/>
            <person name="Quail M."/>
            <person name="Sanders M."/>
            <person name="Berriman M."/>
            <person name="Wastling J.M."/>
            <person name="Pain A."/>
        </authorList>
    </citation>
    <scope>NUCLEOTIDE SEQUENCE</scope>
    <source>
        <strain evidence="4">Liverpool</strain>
    </source>
</reference>
<feature type="compositionally biased region" description="Basic and acidic residues" evidence="2">
    <location>
        <begin position="34"/>
        <end position="43"/>
    </location>
</feature>
<feature type="compositionally biased region" description="Polar residues" evidence="2">
    <location>
        <begin position="67"/>
        <end position="76"/>
    </location>
</feature>
<proteinExistence type="predicted"/>
<dbReference type="GeneID" id="13445449"/>
<keyword evidence="6" id="KW-1185">Reference proteome</keyword>
<keyword evidence="1" id="KW-0963">Cytoplasm</keyword>
<dbReference type="InterPro" id="IPR028275">
    <property type="entry name" value="CLU_N"/>
</dbReference>
<dbReference type="InterPro" id="IPR023231">
    <property type="entry name" value="GSKIP_dom_sf"/>
</dbReference>
<dbReference type="GO" id="GO:0005737">
    <property type="term" value="C:cytoplasm"/>
    <property type="evidence" value="ECO:0007669"/>
    <property type="project" value="TreeGrafter"/>
</dbReference>
<feature type="compositionally biased region" description="Basic and acidic residues" evidence="2">
    <location>
        <begin position="867"/>
        <end position="881"/>
    </location>
</feature>
<feature type="compositionally biased region" description="Basic residues" evidence="2">
    <location>
        <begin position="292"/>
        <end position="302"/>
    </location>
</feature>
<feature type="region of interest" description="Disordered" evidence="2">
    <location>
        <begin position="855"/>
        <end position="906"/>
    </location>
</feature>
<feature type="compositionally biased region" description="Low complexity" evidence="2">
    <location>
        <begin position="646"/>
        <end position="659"/>
    </location>
</feature>
<feature type="region of interest" description="Disordered" evidence="2">
    <location>
        <begin position="1036"/>
        <end position="1106"/>
    </location>
</feature>
<feature type="region of interest" description="Disordered" evidence="2">
    <location>
        <begin position="646"/>
        <end position="684"/>
    </location>
</feature>
<dbReference type="OrthoDB" id="330784at2759"/>
<dbReference type="Gene3D" id="1.25.40.10">
    <property type="entry name" value="Tetratricopeptide repeat domain"/>
    <property type="match status" value="1"/>
</dbReference>
<feature type="region of interest" description="Disordered" evidence="2">
    <location>
        <begin position="25"/>
        <end position="76"/>
    </location>
</feature>
<dbReference type="eggNOG" id="KOG1839">
    <property type="taxonomic scope" value="Eukaryota"/>
</dbReference>
<organism evidence="4 6">
    <name type="scientific">Neospora caninum (strain Liverpool)</name>
    <dbReference type="NCBI Taxonomy" id="572307"/>
    <lineage>
        <taxon>Eukaryota</taxon>
        <taxon>Sar</taxon>
        <taxon>Alveolata</taxon>
        <taxon>Apicomplexa</taxon>
        <taxon>Conoidasida</taxon>
        <taxon>Coccidia</taxon>
        <taxon>Eucoccidiorida</taxon>
        <taxon>Eimeriorina</taxon>
        <taxon>Sarcocystidae</taxon>
        <taxon>Neospora</taxon>
    </lineage>
</organism>
<reference evidence="6" key="3">
    <citation type="journal article" date="2012" name="PLoS Pathog.">
        <title>Comparative genomics of the apicomplexan parasites Toxoplasma gondii and Neospora caninum: Coccidia differing in host range and transmission strategy.</title>
        <authorList>
            <person name="Reid A.J."/>
            <person name="Vermont S.J."/>
            <person name="Cotton J.A."/>
            <person name="Harris D."/>
            <person name="Hill-Cawthorne G.A."/>
            <person name="Konen-Waisman S."/>
            <person name="Latham S.M."/>
            <person name="Mourier T."/>
            <person name="Norton R."/>
            <person name="Quail M.A."/>
            <person name="Sanders M."/>
            <person name="Shanmugam D."/>
            <person name="Sohal A."/>
            <person name="Wasmuth J.D."/>
            <person name="Brunk B."/>
            <person name="Grigg M.E."/>
            <person name="Howard J.C."/>
            <person name="Parkinson J."/>
            <person name="Roos D.S."/>
            <person name="Trees A.J."/>
            <person name="Berriman M."/>
            <person name="Pain A."/>
            <person name="Wastling J.M."/>
        </authorList>
    </citation>
    <scope>NUCLEOTIDE SEQUENCE [LARGE SCALE GENOMIC DNA]</scope>
    <source>
        <strain evidence="6">Liverpool</strain>
    </source>
</reference>
<reference evidence="4" key="1">
    <citation type="submission" date="2011-02" db="EMBL/GenBank/DDBJ databases">
        <authorList>
            <person name="Aslett M."/>
        </authorList>
    </citation>
    <scope>NUCLEOTIDE SEQUENCE</scope>
    <source>
        <strain evidence="4">Liverpool</strain>
    </source>
</reference>
<dbReference type="Pfam" id="PF12807">
    <property type="entry name" value="eIF3_p135"/>
    <property type="match status" value="1"/>
</dbReference>
<feature type="region of interest" description="Disordered" evidence="2">
    <location>
        <begin position="1697"/>
        <end position="1810"/>
    </location>
</feature>
<dbReference type="SUPFAM" id="SSF48452">
    <property type="entry name" value="TPR-like"/>
    <property type="match status" value="1"/>
</dbReference>
<dbReference type="InParanoid" id="F0VR78"/>
<dbReference type="VEuPathDB" id="ToxoDB:NCLIV_066510"/>
<feature type="compositionally biased region" description="Acidic residues" evidence="2">
    <location>
        <begin position="249"/>
        <end position="263"/>
    </location>
</feature>
<dbReference type="SUPFAM" id="SSF103107">
    <property type="entry name" value="Hypothetical protein c14orf129, hspc210"/>
    <property type="match status" value="1"/>
</dbReference>
<dbReference type="InterPro" id="IPR033646">
    <property type="entry name" value="CLU-central"/>
</dbReference>
<evidence type="ECO:0000313" key="4">
    <source>
        <dbReference type="EMBL" id="CBZ56226.1"/>
    </source>
</evidence>
<feature type="region of interest" description="Disordered" evidence="2">
    <location>
        <begin position="789"/>
        <end position="824"/>
    </location>
</feature>
<gene>
    <name evidence="5" type="ORF">BN1204_066510</name>
    <name evidence="4" type="ORF">NCLIV_066510</name>
</gene>
<feature type="compositionally biased region" description="Basic and acidic residues" evidence="2">
    <location>
        <begin position="348"/>
        <end position="359"/>
    </location>
</feature>
<evidence type="ECO:0000256" key="1">
    <source>
        <dbReference type="ARBA" id="ARBA00022490"/>
    </source>
</evidence>
<evidence type="ECO:0000256" key="2">
    <source>
        <dbReference type="SAM" id="MobiDB-lite"/>
    </source>
</evidence>
<feature type="compositionally biased region" description="Low complexity" evidence="2">
    <location>
        <begin position="1787"/>
        <end position="1808"/>
    </location>
</feature>
<feature type="region of interest" description="Disordered" evidence="2">
    <location>
        <begin position="230"/>
        <end position="359"/>
    </location>
</feature>
<evidence type="ECO:0000313" key="6">
    <source>
        <dbReference type="Proteomes" id="UP000007494"/>
    </source>
</evidence>
<sequence>MELFGDQYIRITIALPASVGAFSVSSSPQPAEAPLRDTSRKDVPPGVGGLSSPLPDSAGARHAKPQGTEQHGSSVSTKVLGHVDRNVQGANCLDSSPTALTLSSSPFVTVVAEVAFHETIAELRWVLLELLPSCFFTNYDVFFRGKRVDENLPFSALSVEPDEVFHLVPLLYDEKAVRLHIRRFQEITVNASVLLMRGLPDPADPAGPYGAFLKRLVHLEAQLLHDGAASAEANGELEREESPAFLDLPAEEDDTEEREEDELREAKGIAATSDEGATLRKKATRGQALSAGKRKAGRGRSAWRKDAGSASGSPGEETETPVGGNAQGKTTRGAQRQLRAAKGMPSGKRSDKAHGRDEIEKPMNLTRLLFRDALYGGAPPNAGNAENRTLGRLSADETERLRLRGAQKISNFLLNSPVTLEPRKKPKCFSSLTTSDFNPPPASRRLQGDLWYLELCTLEDRRLAIICREDGFLVASITSAEGASGRSLDTIFPRNRLICPQEGTSVSVDSERGRALIFHTLSDLLCTYSPAYREVLPSLAPEQLDTDLPYHVMPTLQARNHFLVAKEQKHVPDSNRLEEYLEKVAGVDPWEPERRWNNEVEALRRMRVSTLQDHIDFEKASFKLFVEFQHFALQAAINVREGRLSGVSPSEHSAASSVSDCEPPRPCMQSTVSSVGADGDKQTGRESCGLLPACGSHAALRPEESRGAGSAGAAEVVFRGQLAIERAANTPLPVGETHADAQSGEIIAGEKRRHEVNLGDTHRDRREMKAETRGLELLEMMHAFQRQKKADFGRFSGSAATDQRENEDERKNREEETGVPGDDWQLAAPYPLLIDYAGCRLRCQSVSPQQLLAARSREGGEPLGDLSRGKQHENGAEDLTHKHGSGSRRGEGGSGASRLQDEEEKGVTDAPYLDILEKSVFGHVLGLKTHTVFHPSSGQRERRLLHCDAELVAEAREKQLHLLKLGSLCPADLTRDLNLSACSFSLSASSPEDLNATPRCDETAQKDERGPSRHDTAFEWLRPELMSAFLQFHQRREEASEVTSQAPEEGAGEVGEATEDREAARQEKREVRGREDQREQGLKGSAKDPPLHPLSPQDLETTESPVSQTLPGAVAHGASVSAPLLASSSPSPLEGESPLEGRKRDLATLLQDDLRVRLEHEVYRRVPLLPSFFSEMQTWYKADLGLGFFFQSGSPYAAHLREKTREAAAHILLKCLDLTRSQQLAAVLEHRKEYETLRRELAARGAFLLPSEIGTSDPSGAPSSEETAAGETNEQSGQGTRAMADTQTATEGWGEAQKDGGTPEGVDGDKEADSGEDLSAFQLSAEDRRMMELLGRDVSLLDPSLDLAERSQQLAEQVCNLAFFAQPCSSPPEEGARQPSAGGAAPRLFNLNLERSAASEAALRDRQASAHEETVTSLSAFGDQSVLEEAAKYLHGVAVPLVATLLGQHLCVTPLESSSVTTFFHAFGVNMRYLGAVTRIIETGRDFEMSRDPALDEPATHAPSLAVRTLQLEMTVRAAKWVFAAFFAPLRVGHLSVAVAHLLSCLLCPPGVDYSSKRFPLPASLARFSPATSLASSGAASPSAVSRHRADLHADSPQERALRHLAQLTPDSLWTLVRGRMLAHFGYSAVPANRALWRCMHTPSGRYVVLRGVATALGIQVKAGSPLFSLLGAVSLWERWGVGDDGDAEERNDLGAKAKKPADDHAPQTGHDAEETKGRRGDGRLDKAPVKRQFALGDSEVSTDVMTDADPDSPLSASRAEHARSEAAEAQVACEAQTLRPPDERTGGLASSRRPSSSSLSSAWRAGGPSKVPASRVWEPFSAESVVQLFPVVKREPVVSHFARHLLAAATQCYILGWLDVALELLQQVLFVVHQLTGSVCRETALCYAAMGEVALSLQDFLNAANNFQKALILTERCVGPDHPDTIDIHAGLGRTLVHFPGREFQERGLAHIHRAVELRRLWTGDVPHPETPLLLFTAAKCLLKVYGPRCVGHLAEYLDRAIRLAGFVRGVGPQFVAEMHSDASQIYQAVGDFRRALEHCRVAGQLIAADPSADTERIRELDERLLFLTQQAVLAAKKRKHENVQRAQLLNRLRTAVTLKRHSNALAGPAGLRFPRTSGLTGPGA</sequence>
<dbReference type="EMBL" id="LN714487">
    <property type="protein sequence ID" value="CEL70988.1"/>
    <property type="molecule type" value="Genomic_DNA"/>
</dbReference>
<dbReference type="Pfam" id="PF15044">
    <property type="entry name" value="CLU_N"/>
    <property type="match status" value="1"/>
</dbReference>
<feature type="region of interest" description="Disordered" evidence="2">
    <location>
        <begin position="988"/>
        <end position="1014"/>
    </location>
</feature>
<dbReference type="InterPro" id="IPR025697">
    <property type="entry name" value="CLU_dom"/>
</dbReference>
<reference evidence="5" key="4">
    <citation type="journal article" date="2015" name="PLoS ONE">
        <title>Comprehensive Evaluation of Toxoplasma gondii VEG and Neospora caninum LIV Genomes with Tachyzoite Stage Transcriptome and Proteome Defines Novel Transcript Features.</title>
        <authorList>
            <person name="Ramaprasad A."/>
            <person name="Mourier T."/>
            <person name="Naeem R."/>
            <person name="Malas T.B."/>
            <person name="Moussa E."/>
            <person name="Panigrahi A."/>
            <person name="Vermont S.J."/>
            <person name="Otto T.D."/>
            <person name="Wastling J."/>
            <person name="Pain A."/>
        </authorList>
    </citation>
    <scope>NUCLEOTIDE SEQUENCE</scope>
    <source>
        <strain evidence="5">Liverpool</strain>
    </source>
</reference>
<dbReference type="PANTHER" id="PTHR12601">
    <property type="entry name" value="EUKARYOTIC TRANSLATION INITIATION FACTOR 3 SUBUNIT EIF-3"/>
    <property type="match status" value="1"/>
</dbReference>
<dbReference type="InterPro" id="IPR011990">
    <property type="entry name" value="TPR-like_helical_dom_sf"/>
</dbReference>
<dbReference type="InterPro" id="IPR027523">
    <property type="entry name" value="CLU_prot"/>
</dbReference>
<protein>
    <submittedName>
        <fullName evidence="4">Protein KIAA0664, related</fullName>
    </submittedName>
</protein>
<feature type="compositionally biased region" description="Basic and acidic residues" evidence="2">
    <location>
        <begin position="802"/>
        <end position="816"/>
    </location>
</feature>